<reference evidence="1 2" key="1">
    <citation type="submission" date="2022-02" db="EMBL/GenBank/DDBJ databases">
        <title>Uncovering new skin microbiome diversity through culturing and metagenomics.</title>
        <authorList>
            <person name="Conlan S."/>
            <person name="Deming C."/>
            <person name="Nisc Comparative Sequencing Program N."/>
            <person name="Segre J.A."/>
        </authorList>
    </citation>
    <scope>NUCLEOTIDE SEQUENCE [LARGE SCALE GENOMIC DNA]</scope>
    <source>
        <strain evidence="1 2">ACRQZ</strain>
    </source>
</reference>
<dbReference type="RefSeq" id="WP_019287608.1">
    <property type="nucleotide sequence ID" value="NZ_DAMCVA010000114.1"/>
</dbReference>
<accession>A0ABS9Q6Q4</accession>
<sequence length="191" mass="21213">MSKHRAERLARIRAKLESAMAQHTCLELDMPDEAVTGYCVGVGRRWCLVQTSAPWPDGYVAVRIADLERIRHHQYPTIHRFGFEHEGAWPPSGLDGLDLDTTETLVAGLAERYPLLGLELRDSDDQLFVGAPVLVAQGTLMLQELTPSPTWEALSTWRLGDLARITVGGRYQDLLDLAAPERPADPSPFAD</sequence>
<protein>
    <submittedName>
        <fullName evidence="1">Uncharacterized protein</fullName>
    </submittedName>
</protein>
<comment type="caution">
    <text evidence="1">The sequence shown here is derived from an EMBL/GenBank/DDBJ whole genome shotgun (WGS) entry which is preliminary data.</text>
</comment>
<evidence type="ECO:0000313" key="2">
    <source>
        <dbReference type="Proteomes" id="UP001521931"/>
    </source>
</evidence>
<evidence type="ECO:0000313" key="1">
    <source>
        <dbReference type="EMBL" id="MCG7323551.1"/>
    </source>
</evidence>
<proteinExistence type="predicted"/>
<name>A0ABS9Q6Q4_9MICO</name>
<dbReference type="EMBL" id="JAKRCV010000083">
    <property type="protein sequence ID" value="MCG7323551.1"/>
    <property type="molecule type" value="Genomic_DNA"/>
</dbReference>
<keyword evidence="2" id="KW-1185">Reference proteome</keyword>
<organism evidence="1 2">
    <name type="scientific">Arsenicicoccus bolidensis</name>
    <dbReference type="NCBI Taxonomy" id="229480"/>
    <lineage>
        <taxon>Bacteria</taxon>
        <taxon>Bacillati</taxon>
        <taxon>Actinomycetota</taxon>
        <taxon>Actinomycetes</taxon>
        <taxon>Micrococcales</taxon>
        <taxon>Intrasporangiaceae</taxon>
        <taxon>Arsenicicoccus</taxon>
    </lineage>
</organism>
<gene>
    <name evidence="1" type="ORF">MHL29_16875</name>
</gene>
<dbReference type="Proteomes" id="UP001521931">
    <property type="component" value="Unassembled WGS sequence"/>
</dbReference>